<proteinExistence type="predicted"/>
<evidence type="ECO:0000313" key="2">
    <source>
        <dbReference type="Proteomes" id="UP000002035"/>
    </source>
</evidence>
<dbReference type="RefSeq" id="XP_002847712.1">
    <property type="nucleotide sequence ID" value="XM_002847666.1"/>
</dbReference>
<organism evidence="1 2">
    <name type="scientific">Arthroderma otae (strain ATCC MYA-4605 / CBS 113480)</name>
    <name type="common">Microsporum canis</name>
    <dbReference type="NCBI Taxonomy" id="554155"/>
    <lineage>
        <taxon>Eukaryota</taxon>
        <taxon>Fungi</taxon>
        <taxon>Dikarya</taxon>
        <taxon>Ascomycota</taxon>
        <taxon>Pezizomycotina</taxon>
        <taxon>Eurotiomycetes</taxon>
        <taxon>Eurotiomycetidae</taxon>
        <taxon>Onygenales</taxon>
        <taxon>Arthrodermataceae</taxon>
        <taxon>Microsporum</taxon>
    </lineage>
</organism>
<dbReference type="Proteomes" id="UP000002035">
    <property type="component" value="Unassembled WGS sequence"/>
</dbReference>
<dbReference type="OrthoDB" id="2730545at2759"/>
<keyword evidence="2" id="KW-1185">Reference proteome</keyword>
<gene>
    <name evidence="1" type="ORF">MCYG_03218</name>
</gene>
<name>C5FL27_ARTOC</name>
<dbReference type="GeneID" id="9230394"/>
<sequence>MELPTFIVGWPAFFSFGTHYVRLNALLVILSFFSTAKTSKTPLDIVTASAMPSWLPNFVSFFTSRTRSKNTPQEPSGQQDPRYEPCQLLAQANITSRVWCEDVLACYGVPVVFWDLFLLVANPRDAAQALTKAGYIEAQANPRFISIPQLSDHLRLVLPPGQNIPGKTHSESPQEEKETVGVVLLPASDWNYYLPSKIDDLKFLVPDISEYFDHIVSRWMDLAEIDCPFGDYLSVHIAYIPDYIDEVWTQEFAGQVRREHRQLLFDLLATYTRTAQYRVELSDEGCWIRQRDICTKIIDGSLEPPSVTSFNFEKPAHQEFGTRVVLEISEAELNGFR</sequence>
<dbReference type="VEuPathDB" id="FungiDB:MCYG_03218"/>
<dbReference type="HOGENOM" id="CLU_823804_0_0_1"/>
<reference evidence="2" key="1">
    <citation type="journal article" date="2012" name="MBio">
        <title>Comparative genome analysis of Trichophyton rubrum and related dermatophytes reveals candidate genes involved in infection.</title>
        <authorList>
            <person name="Martinez D.A."/>
            <person name="Oliver B.G."/>
            <person name="Graeser Y."/>
            <person name="Goldberg J.M."/>
            <person name="Li W."/>
            <person name="Martinez-Rossi N.M."/>
            <person name="Monod M."/>
            <person name="Shelest E."/>
            <person name="Barton R.C."/>
            <person name="Birch E."/>
            <person name="Brakhage A.A."/>
            <person name="Chen Z."/>
            <person name="Gurr S.J."/>
            <person name="Heiman D."/>
            <person name="Heitman J."/>
            <person name="Kosti I."/>
            <person name="Rossi A."/>
            <person name="Saif S."/>
            <person name="Samalova M."/>
            <person name="Saunders C.W."/>
            <person name="Shea T."/>
            <person name="Summerbell R.C."/>
            <person name="Xu J."/>
            <person name="Young S."/>
            <person name="Zeng Q."/>
            <person name="Birren B.W."/>
            <person name="Cuomo C.A."/>
            <person name="White T.C."/>
        </authorList>
    </citation>
    <scope>NUCLEOTIDE SEQUENCE [LARGE SCALE GENOMIC DNA]</scope>
    <source>
        <strain evidence="2">ATCC MYA-4605 / CBS 113480</strain>
    </source>
</reference>
<protein>
    <submittedName>
        <fullName evidence="1">Uncharacterized protein</fullName>
    </submittedName>
</protein>
<dbReference type="eggNOG" id="ENOG502SDFN">
    <property type="taxonomic scope" value="Eukaryota"/>
</dbReference>
<dbReference type="AlphaFoldDB" id="C5FL27"/>
<dbReference type="EMBL" id="DS995703">
    <property type="protein sequence ID" value="EEQ30399.1"/>
    <property type="molecule type" value="Genomic_DNA"/>
</dbReference>
<accession>C5FL27</accession>
<dbReference type="STRING" id="554155.C5FL27"/>
<evidence type="ECO:0000313" key="1">
    <source>
        <dbReference type="EMBL" id="EEQ30399.1"/>
    </source>
</evidence>